<evidence type="ECO:0000313" key="9">
    <source>
        <dbReference type="EMBL" id="CAB4217259.1"/>
    </source>
</evidence>
<evidence type="ECO:0000313" key="3">
    <source>
        <dbReference type="EMBL" id="CAB4164849.1"/>
    </source>
</evidence>
<evidence type="ECO:0000313" key="4">
    <source>
        <dbReference type="EMBL" id="CAB4172291.1"/>
    </source>
</evidence>
<evidence type="ECO:0000313" key="1">
    <source>
        <dbReference type="EMBL" id="CAB4145147.1"/>
    </source>
</evidence>
<dbReference type="EMBL" id="LR797395">
    <property type="protein sequence ID" value="CAB4212601.1"/>
    <property type="molecule type" value="Genomic_DNA"/>
</dbReference>
<sequence>MFDTEIAGLLLDNYYCIGTTGAQAMEALWSDVAEGNFAETIEDWGITEKQLVDAISLVANMIVDQGLLFTAPQVYSR</sequence>
<dbReference type="EMBL" id="LR798341">
    <property type="protein sequence ID" value="CAB5225055.1"/>
    <property type="molecule type" value="Genomic_DNA"/>
</dbReference>
<dbReference type="EMBL" id="LR798395">
    <property type="protein sequence ID" value="CAB5229047.1"/>
    <property type="molecule type" value="Genomic_DNA"/>
</dbReference>
<dbReference type="EMBL" id="LR797177">
    <property type="protein sequence ID" value="CAB4191855.1"/>
    <property type="molecule type" value="Genomic_DNA"/>
</dbReference>
<dbReference type="EMBL" id="LR796644">
    <property type="protein sequence ID" value="CAB4156694.1"/>
    <property type="molecule type" value="Genomic_DNA"/>
</dbReference>
<evidence type="ECO:0000313" key="11">
    <source>
        <dbReference type="EMBL" id="CAB5229047.1"/>
    </source>
</evidence>
<dbReference type="EMBL" id="LR796878">
    <property type="protein sequence ID" value="CAB4172291.1"/>
    <property type="molecule type" value="Genomic_DNA"/>
</dbReference>
<evidence type="ECO:0000313" key="2">
    <source>
        <dbReference type="EMBL" id="CAB4156694.1"/>
    </source>
</evidence>
<proteinExistence type="predicted"/>
<evidence type="ECO:0000313" key="7">
    <source>
        <dbReference type="EMBL" id="CAB4200813.1"/>
    </source>
</evidence>
<reference evidence="8" key="1">
    <citation type="submission" date="2020-05" db="EMBL/GenBank/DDBJ databases">
        <authorList>
            <person name="Chiriac C."/>
            <person name="Salcher M."/>
            <person name="Ghai R."/>
            <person name="Kavagutti S V."/>
        </authorList>
    </citation>
    <scope>NUCLEOTIDE SEQUENCE</scope>
</reference>
<dbReference type="EMBL" id="LR796961">
    <property type="protein sequence ID" value="CAB4178061.1"/>
    <property type="molecule type" value="Genomic_DNA"/>
</dbReference>
<protein>
    <submittedName>
        <fullName evidence="8">Uncharacterized protein</fullName>
    </submittedName>
</protein>
<evidence type="ECO:0000313" key="10">
    <source>
        <dbReference type="EMBL" id="CAB5225055.1"/>
    </source>
</evidence>
<evidence type="ECO:0000313" key="6">
    <source>
        <dbReference type="EMBL" id="CAB4191855.1"/>
    </source>
</evidence>
<gene>
    <name evidence="5" type="ORF">UFOVP1002_21</name>
    <name evidence="6" type="ORF">UFOVP1217_176</name>
    <name evidence="7" type="ORF">UFOVP1343_160</name>
    <name evidence="8" type="ORF">UFOVP1438_21</name>
    <name evidence="11" type="ORF">UFOVP1541_163</name>
    <name evidence="9" type="ORF">UFOVP1592_17</name>
    <name evidence="1" type="ORF">UFOVP465_66</name>
    <name evidence="2" type="ORF">UFOVP666_112</name>
    <name evidence="10" type="ORF">UFOVP741_4</name>
    <name evidence="3" type="ORF">UFOVP819_140</name>
    <name evidence="4" type="ORF">UFOVP926_134</name>
</gene>
<name>A0A6J5SFZ2_9CAUD</name>
<accession>A0A6J5SFZ2</accession>
<dbReference type="EMBL" id="LR796443">
    <property type="protein sequence ID" value="CAB4145147.1"/>
    <property type="molecule type" value="Genomic_DNA"/>
</dbReference>
<organism evidence="8">
    <name type="scientific">uncultured Caudovirales phage</name>
    <dbReference type="NCBI Taxonomy" id="2100421"/>
    <lineage>
        <taxon>Viruses</taxon>
        <taxon>Duplodnaviria</taxon>
        <taxon>Heunggongvirae</taxon>
        <taxon>Uroviricota</taxon>
        <taxon>Caudoviricetes</taxon>
        <taxon>Peduoviridae</taxon>
        <taxon>Maltschvirus</taxon>
        <taxon>Maltschvirus maltsch</taxon>
    </lineage>
</organism>
<evidence type="ECO:0000313" key="5">
    <source>
        <dbReference type="EMBL" id="CAB4178061.1"/>
    </source>
</evidence>
<evidence type="ECO:0000313" key="8">
    <source>
        <dbReference type="EMBL" id="CAB4212601.1"/>
    </source>
</evidence>
<dbReference type="EMBL" id="LR797305">
    <property type="protein sequence ID" value="CAB4200813.1"/>
    <property type="molecule type" value="Genomic_DNA"/>
</dbReference>
<dbReference type="EMBL" id="LR796762">
    <property type="protein sequence ID" value="CAB4164849.1"/>
    <property type="molecule type" value="Genomic_DNA"/>
</dbReference>
<dbReference type="EMBL" id="LR797452">
    <property type="protein sequence ID" value="CAB4217259.1"/>
    <property type="molecule type" value="Genomic_DNA"/>
</dbReference>